<comment type="caution">
    <text evidence="9">The sequence shown here is derived from an EMBL/GenBank/DDBJ whole genome shotgun (WGS) entry which is preliminary data.</text>
</comment>
<dbReference type="Pfam" id="PF00787">
    <property type="entry name" value="PX"/>
    <property type="match status" value="1"/>
</dbReference>
<dbReference type="GO" id="GO:0008289">
    <property type="term" value="F:lipid binding"/>
    <property type="evidence" value="ECO:0007669"/>
    <property type="project" value="UniProtKB-KW"/>
</dbReference>
<protein>
    <recommendedName>
        <fullName evidence="8">PX domain-containing protein</fullName>
    </recommendedName>
</protein>
<evidence type="ECO:0000313" key="9">
    <source>
        <dbReference type="EMBL" id="KAL3399450.1"/>
    </source>
</evidence>
<name>A0ABD2X2U1_9HYME</name>
<feature type="domain" description="PX" evidence="8">
    <location>
        <begin position="13"/>
        <end position="131"/>
    </location>
</feature>
<dbReference type="PROSITE" id="PS50195">
    <property type="entry name" value="PX"/>
    <property type="match status" value="1"/>
</dbReference>
<evidence type="ECO:0000256" key="6">
    <source>
        <dbReference type="ARBA" id="ARBA00023136"/>
    </source>
</evidence>
<sequence>MLNCWPLGQKYEMYHLFISGYRLVNVPHGKPYHVYTIEILNSNNGARYLIEKRYSEFSSLHRMLKKECDPAPFPPKRVRNSNPKVLEHRRAALEIYMQKMLRYSNTKHHVLNFLGMSGQSPDLYQKGMHQLCKNDLNFRSDFPTHPVLTFLCDPYIHADKSSSLPDIVTNGVLLGIYKS</sequence>
<organism evidence="9 10">
    <name type="scientific">Trichogramma kaykai</name>
    <dbReference type="NCBI Taxonomy" id="54128"/>
    <lineage>
        <taxon>Eukaryota</taxon>
        <taxon>Metazoa</taxon>
        <taxon>Ecdysozoa</taxon>
        <taxon>Arthropoda</taxon>
        <taxon>Hexapoda</taxon>
        <taxon>Insecta</taxon>
        <taxon>Pterygota</taxon>
        <taxon>Neoptera</taxon>
        <taxon>Endopterygota</taxon>
        <taxon>Hymenoptera</taxon>
        <taxon>Apocrita</taxon>
        <taxon>Proctotrupomorpha</taxon>
        <taxon>Chalcidoidea</taxon>
        <taxon>Trichogrammatidae</taxon>
        <taxon>Trichogramma</taxon>
    </lineage>
</organism>
<proteinExistence type="inferred from homology"/>
<comment type="subcellular location">
    <subcellularLocation>
        <location evidence="1">Cytoplasmic vesicle membrane</location>
        <topology evidence="1">Peripheral membrane protein</topology>
        <orientation evidence="1">Cytoplasmic side</orientation>
    </subcellularLocation>
</comment>
<evidence type="ECO:0000256" key="7">
    <source>
        <dbReference type="ARBA" id="ARBA00023329"/>
    </source>
</evidence>
<dbReference type="Gene3D" id="3.30.1520.10">
    <property type="entry name" value="Phox-like domain"/>
    <property type="match status" value="1"/>
</dbReference>
<evidence type="ECO:0000256" key="3">
    <source>
        <dbReference type="ARBA" id="ARBA00022448"/>
    </source>
</evidence>
<dbReference type="InterPro" id="IPR052467">
    <property type="entry name" value="Sorting_nexin_PX-domain"/>
</dbReference>
<dbReference type="GO" id="GO:0030659">
    <property type="term" value="C:cytoplasmic vesicle membrane"/>
    <property type="evidence" value="ECO:0007669"/>
    <property type="project" value="UniProtKB-SubCell"/>
</dbReference>
<dbReference type="AlphaFoldDB" id="A0ABD2X2U1"/>
<dbReference type="PANTHER" id="PTHR15813">
    <property type="entry name" value="SORTING NEXIN-22 AND 24"/>
    <property type="match status" value="1"/>
</dbReference>
<reference evidence="9 10" key="1">
    <citation type="journal article" date="2024" name="bioRxiv">
        <title>A reference genome for Trichogramma kaykai: A tiny desert-dwelling parasitoid wasp with competing sex-ratio distorters.</title>
        <authorList>
            <person name="Culotta J."/>
            <person name="Lindsey A.R."/>
        </authorList>
    </citation>
    <scope>NUCLEOTIDE SEQUENCE [LARGE SCALE GENOMIC DNA]</scope>
    <source>
        <strain evidence="9 10">KSX58</strain>
    </source>
</reference>
<keyword evidence="10" id="KW-1185">Reference proteome</keyword>
<comment type="similarity">
    <text evidence="2">Belongs to the sorting nexin family.</text>
</comment>
<evidence type="ECO:0000256" key="2">
    <source>
        <dbReference type="ARBA" id="ARBA00010883"/>
    </source>
</evidence>
<dbReference type="Proteomes" id="UP001627154">
    <property type="component" value="Unassembled WGS sequence"/>
</dbReference>
<dbReference type="EMBL" id="JBJJXI010000055">
    <property type="protein sequence ID" value="KAL3399450.1"/>
    <property type="molecule type" value="Genomic_DNA"/>
</dbReference>
<keyword evidence="4" id="KW-0653">Protein transport</keyword>
<dbReference type="GO" id="GO:0015031">
    <property type="term" value="P:protein transport"/>
    <property type="evidence" value="ECO:0007669"/>
    <property type="project" value="UniProtKB-KW"/>
</dbReference>
<evidence type="ECO:0000256" key="5">
    <source>
        <dbReference type="ARBA" id="ARBA00023121"/>
    </source>
</evidence>
<evidence type="ECO:0000259" key="8">
    <source>
        <dbReference type="PROSITE" id="PS50195"/>
    </source>
</evidence>
<dbReference type="InterPro" id="IPR001683">
    <property type="entry name" value="PX_dom"/>
</dbReference>
<evidence type="ECO:0000256" key="4">
    <source>
        <dbReference type="ARBA" id="ARBA00022927"/>
    </source>
</evidence>
<evidence type="ECO:0000256" key="1">
    <source>
        <dbReference type="ARBA" id="ARBA00004180"/>
    </source>
</evidence>
<keyword evidence="7" id="KW-0968">Cytoplasmic vesicle</keyword>
<gene>
    <name evidence="9" type="ORF">TKK_006735</name>
</gene>
<evidence type="ECO:0000313" key="10">
    <source>
        <dbReference type="Proteomes" id="UP001627154"/>
    </source>
</evidence>
<dbReference type="SUPFAM" id="SSF64268">
    <property type="entry name" value="PX domain"/>
    <property type="match status" value="1"/>
</dbReference>
<keyword evidence="5" id="KW-0446">Lipid-binding</keyword>
<keyword evidence="3" id="KW-0813">Transport</keyword>
<dbReference type="SMART" id="SM00312">
    <property type="entry name" value="PX"/>
    <property type="match status" value="1"/>
</dbReference>
<dbReference type="InterPro" id="IPR036871">
    <property type="entry name" value="PX_dom_sf"/>
</dbReference>
<dbReference type="PANTHER" id="PTHR15813:SF9">
    <property type="entry name" value="PX DOMAIN-CONTAINING PROTEIN"/>
    <property type="match status" value="1"/>
</dbReference>
<keyword evidence="6" id="KW-0472">Membrane</keyword>
<accession>A0ABD2X2U1</accession>